<name>A0A6H1ZYB1_9ZZZZ</name>
<accession>A0A6H1ZYB1</accession>
<evidence type="ECO:0000313" key="1">
    <source>
        <dbReference type="EMBL" id="QJA52916.1"/>
    </source>
</evidence>
<protein>
    <submittedName>
        <fullName evidence="1">Uncharacterized protein</fullName>
    </submittedName>
</protein>
<reference evidence="1" key="1">
    <citation type="submission" date="2020-03" db="EMBL/GenBank/DDBJ databases">
        <title>The deep terrestrial virosphere.</title>
        <authorList>
            <person name="Holmfeldt K."/>
            <person name="Nilsson E."/>
            <person name="Simone D."/>
            <person name="Lopez-Fernandez M."/>
            <person name="Wu X."/>
            <person name="de Brujin I."/>
            <person name="Lundin D."/>
            <person name="Andersson A."/>
            <person name="Bertilsson S."/>
            <person name="Dopson M."/>
        </authorList>
    </citation>
    <scope>NUCLEOTIDE SEQUENCE</scope>
    <source>
        <strain evidence="1">TM448A03072</strain>
    </source>
</reference>
<proteinExistence type="predicted"/>
<dbReference type="EMBL" id="MT144378">
    <property type="protein sequence ID" value="QJA52916.1"/>
    <property type="molecule type" value="Genomic_DNA"/>
</dbReference>
<gene>
    <name evidence="1" type="ORF">TM448A03072_0006</name>
</gene>
<dbReference type="AlphaFoldDB" id="A0A6H1ZYB1"/>
<organism evidence="1">
    <name type="scientific">viral metagenome</name>
    <dbReference type="NCBI Taxonomy" id="1070528"/>
    <lineage>
        <taxon>unclassified sequences</taxon>
        <taxon>metagenomes</taxon>
        <taxon>organismal metagenomes</taxon>
    </lineage>
</organism>
<sequence length="46" mass="5625">MKRKNTCKTCLLWENDKNHDLYGYCCSWGHPKKQDPEHYCCDYIKK</sequence>